<evidence type="ECO:0000313" key="2">
    <source>
        <dbReference type="EMBL" id="GEN59185.1"/>
    </source>
</evidence>
<dbReference type="Pfam" id="PF00534">
    <property type="entry name" value="Glycos_transf_1"/>
    <property type="match status" value="1"/>
</dbReference>
<evidence type="ECO:0000259" key="1">
    <source>
        <dbReference type="Pfam" id="PF00534"/>
    </source>
</evidence>
<reference evidence="2 3" key="1">
    <citation type="submission" date="2019-07" db="EMBL/GenBank/DDBJ databases">
        <title>Whole genome shotgun sequence of Acetobacter nitrogenifigens NBRC 105050.</title>
        <authorList>
            <person name="Hosoyama A."/>
            <person name="Uohara A."/>
            <person name="Ohji S."/>
            <person name="Ichikawa N."/>
        </authorList>
    </citation>
    <scope>NUCLEOTIDE SEQUENCE [LARGE SCALE GENOMIC DNA]</scope>
    <source>
        <strain evidence="2 3">NBRC 105050</strain>
    </source>
</reference>
<dbReference type="InterPro" id="IPR001296">
    <property type="entry name" value="Glyco_trans_1"/>
</dbReference>
<feature type="domain" description="Glycosyl transferase family 1" evidence="1">
    <location>
        <begin position="241"/>
        <end position="334"/>
    </location>
</feature>
<gene>
    <name evidence="2" type="ORF">ANI02nite_10690</name>
</gene>
<dbReference type="EMBL" id="BJYF01000005">
    <property type="protein sequence ID" value="GEN59185.1"/>
    <property type="molecule type" value="Genomic_DNA"/>
</dbReference>
<dbReference type="AlphaFoldDB" id="A0A511X8B1"/>
<proteinExistence type="predicted"/>
<dbReference type="SUPFAM" id="SSF53756">
    <property type="entry name" value="UDP-Glycosyltransferase/glycogen phosphorylase"/>
    <property type="match status" value="1"/>
</dbReference>
<dbReference type="Proteomes" id="UP000321635">
    <property type="component" value="Unassembled WGS sequence"/>
</dbReference>
<protein>
    <submittedName>
        <fullName evidence="2">Glycosyltransferase group 1 protein</fullName>
    </submittedName>
</protein>
<comment type="caution">
    <text evidence="2">The sequence shown here is derived from an EMBL/GenBank/DDBJ whole genome shotgun (WGS) entry which is preliminary data.</text>
</comment>
<dbReference type="GO" id="GO:0016757">
    <property type="term" value="F:glycosyltransferase activity"/>
    <property type="evidence" value="ECO:0007669"/>
    <property type="project" value="InterPro"/>
</dbReference>
<dbReference type="STRING" id="1120919.GCA_000429165_01831"/>
<dbReference type="PANTHER" id="PTHR12526:SF590">
    <property type="entry name" value="ALPHA-MALTOSE-1-PHOSPHATE SYNTHASE"/>
    <property type="match status" value="1"/>
</dbReference>
<sequence>MQVFVQLSYGYGARVWHDLWTRGKVIGVNEKYAYGYYRAAGPDVVIEQSEDLVETLPSKAVRYVARLLLGFDFVHAWRNRHGIRKADIVWTHTEAQSLATAMVLLLSRGHKPRLLAQSVWLVDRWPQRNSLQKALYRFLLNRADLLTFHSPDNRSVAARMFPTRRTEVVLFGINADTVRSHPFREVARDVRILSLGNDEHRDWKTLVAAGRRIPGEVRIVSRAKTATDAVAGTAGASVVTVQNNDELWAQYEWADIVVVPLLPNLHASGCTVVQEATLMGLPVIATDVGGLREYFDETAVRYVQPGDAHELTLAINEIAADPGLRVRMVANAQARMKTVVNSQVYADRHVELSRQLLGR</sequence>
<dbReference type="CDD" id="cd03801">
    <property type="entry name" value="GT4_PimA-like"/>
    <property type="match status" value="1"/>
</dbReference>
<organism evidence="2 3">
    <name type="scientific">Acetobacter nitrogenifigens DSM 23921 = NBRC 105050</name>
    <dbReference type="NCBI Taxonomy" id="1120919"/>
    <lineage>
        <taxon>Bacteria</taxon>
        <taxon>Pseudomonadati</taxon>
        <taxon>Pseudomonadota</taxon>
        <taxon>Alphaproteobacteria</taxon>
        <taxon>Acetobacterales</taxon>
        <taxon>Acetobacteraceae</taxon>
        <taxon>Acetobacter</taxon>
    </lineage>
</organism>
<name>A0A511X8B1_9PROT</name>
<evidence type="ECO:0000313" key="3">
    <source>
        <dbReference type="Proteomes" id="UP000321635"/>
    </source>
</evidence>
<keyword evidence="3" id="KW-1185">Reference proteome</keyword>
<dbReference type="PANTHER" id="PTHR12526">
    <property type="entry name" value="GLYCOSYLTRANSFERASE"/>
    <property type="match status" value="1"/>
</dbReference>
<accession>A0A511X8B1</accession>
<dbReference type="Gene3D" id="3.40.50.2000">
    <property type="entry name" value="Glycogen Phosphorylase B"/>
    <property type="match status" value="2"/>
</dbReference>
<keyword evidence="2" id="KW-0808">Transferase</keyword>
<dbReference type="RefSeq" id="WP_026397814.1">
    <property type="nucleotide sequence ID" value="NZ_AUBI01000005.1"/>
</dbReference>